<dbReference type="Proteomes" id="UP000285120">
    <property type="component" value="Unassembled WGS sequence"/>
</dbReference>
<dbReference type="RefSeq" id="WP_120191379.1">
    <property type="nucleotide sequence ID" value="NZ_RAPK01000006.1"/>
</dbReference>
<feature type="transmembrane region" description="Helical" evidence="1">
    <location>
        <begin position="108"/>
        <end position="130"/>
    </location>
</feature>
<dbReference type="OrthoDB" id="2300382at2"/>
<protein>
    <recommendedName>
        <fullName evidence="4">Branched-chain amino acid ABC transporter substrate-binding protein</fullName>
    </recommendedName>
</protein>
<dbReference type="AlphaFoldDB" id="A0A419V786"/>
<dbReference type="EMBL" id="RAPK01000006">
    <property type="protein sequence ID" value="RKD75956.1"/>
    <property type="molecule type" value="Genomic_DNA"/>
</dbReference>
<feature type="transmembrane region" description="Helical" evidence="1">
    <location>
        <begin position="20"/>
        <end position="37"/>
    </location>
</feature>
<accession>A0A419V786</accession>
<name>A0A419V786_9BACL</name>
<keyword evidence="1" id="KW-0812">Transmembrane</keyword>
<evidence type="ECO:0000313" key="2">
    <source>
        <dbReference type="EMBL" id="RKD75956.1"/>
    </source>
</evidence>
<keyword evidence="3" id="KW-1185">Reference proteome</keyword>
<keyword evidence="1" id="KW-1133">Transmembrane helix</keyword>
<evidence type="ECO:0000256" key="1">
    <source>
        <dbReference type="SAM" id="Phobius"/>
    </source>
</evidence>
<comment type="caution">
    <text evidence="2">The sequence shown here is derived from an EMBL/GenBank/DDBJ whole genome shotgun (WGS) entry which is preliminary data.</text>
</comment>
<keyword evidence="1" id="KW-0472">Membrane</keyword>
<evidence type="ECO:0008006" key="4">
    <source>
        <dbReference type="Google" id="ProtNLM"/>
    </source>
</evidence>
<evidence type="ECO:0000313" key="3">
    <source>
        <dbReference type="Proteomes" id="UP000285120"/>
    </source>
</evidence>
<feature type="transmembrane region" description="Helical" evidence="1">
    <location>
        <begin position="81"/>
        <end position="102"/>
    </location>
</feature>
<organism evidence="2 3">
    <name type="scientific">Sinobaca qinghaiensis</name>
    <dbReference type="NCBI Taxonomy" id="342944"/>
    <lineage>
        <taxon>Bacteria</taxon>
        <taxon>Bacillati</taxon>
        <taxon>Bacillota</taxon>
        <taxon>Bacilli</taxon>
        <taxon>Bacillales</taxon>
        <taxon>Sporolactobacillaceae</taxon>
        <taxon>Sinobaca</taxon>
    </lineage>
</organism>
<proteinExistence type="predicted"/>
<gene>
    <name evidence="2" type="ORF">ATL39_0166</name>
</gene>
<feature type="transmembrane region" description="Helical" evidence="1">
    <location>
        <begin position="49"/>
        <end position="69"/>
    </location>
</feature>
<reference evidence="2 3" key="1">
    <citation type="submission" date="2018-09" db="EMBL/GenBank/DDBJ databases">
        <title>Genomic Encyclopedia of Archaeal and Bacterial Type Strains, Phase II (KMG-II): from individual species to whole genera.</title>
        <authorList>
            <person name="Goeker M."/>
        </authorList>
    </citation>
    <scope>NUCLEOTIDE SEQUENCE [LARGE SCALE GENOMIC DNA]</scope>
    <source>
        <strain evidence="2 3">DSM 17008</strain>
    </source>
</reference>
<sequence length="139" mass="15600">MKKITDERLVLQNLKNIRMAFIIQTIGVLAILGYEFIVDGMEGMRENPLWLVFMVTSISLAYLSMRVSVDHENNKKSPKRSLYIGLTVVTIISITAGILIPFTEGSTVMSGIIIGGVIFVCSIVPVMYTYHLRKSREET</sequence>